<feature type="domain" description="Pentraxin (PTX)" evidence="7">
    <location>
        <begin position="18"/>
        <end position="235"/>
    </location>
</feature>
<protein>
    <recommendedName>
        <fullName evidence="6">Pentraxin family member</fullName>
    </recommendedName>
</protein>
<evidence type="ECO:0000256" key="1">
    <source>
        <dbReference type="ARBA" id="ARBA00022723"/>
    </source>
</evidence>
<dbReference type="EMBL" id="JASPKZ010000449">
    <property type="protein sequence ID" value="KAJ9600092.1"/>
    <property type="molecule type" value="Genomic_DNA"/>
</dbReference>
<keyword evidence="4" id="KW-0325">Glycoprotein</keyword>
<keyword evidence="6" id="KW-0732">Signal</keyword>
<evidence type="ECO:0000313" key="8">
    <source>
        <dbReference type="EMBL" id="KAJ9600092.1"/>
    </source>
</evidence>
<comment type="caution">
    <text evidence="8">The sequence shown here is derived from an EMBL/GenBank/DDBJ whole genome shotgun (WGS) entry which is preliminary data.</text>
</comment>
<keyword evidence="9" id="KW-1185">Reference proteome</keyword>
<evidence type="ECO:0000256" key="3">
    <source>
        <dbReference type="ARBA" id="ARBA00023157"/>
    </source>
</evidence>
<dbReference type="PRINTS" id="PR00895">
    <property type="entry name" value="PENTAXIN"/>
</dbReference>
<evidence type="ECO:0000259" key="7">
    <source>
        <dbReference type="PROSITE" id="PS51828"/>
    </source>
</evidence>
<gene>
    <name evidence="8" type="ORF">L9F63_009603</name>
</gene>
<dbReference type="PANTHER" id="PTHR19277:SF161">
    <property type="entry name" value="LAMININ G DOMAIN-CONTAINING PROTEIN"/>
    <property type="match status" value="1"/>
</dbReference>
<dbReference type="Pfam" id="PF00354">
    <property type="entry name" value="Pentaxin"/>
    <property type="match status" value="1"/>
</dbReference>
<dbReference type="Proteomes" id="UP001233999">
    <property type="component" value="Unassembled WGS sequence"/>
</dbReference>
<comment type="subcellular location">
    <subcellularLocation>
        <location evidence="6">Secreted</location>
    </subcellularLocation>
</comment>
<dbReference type="InterPro" id="IPR001759">
    <property type="entry name" value="PTX_dom"/>
</dbReference>
<name>A0AAD8AKY7_DIPPU</name>
<dbReference type="PROSITE" id="PS51828">
    <property type="entry name" value="PTX_2"/>
    <property type="match status" value="1"/>
</dbReference>
<dbReference type="GO" id="GO:0046872">
    <property type="term" value="F:metal ion binding"/>
    <property type="evidence" value="ECO:0007669"/>
    <property type="project" value="UniProtKB-KW"/>
</dbReference>
<dbReference type="Gene3D" id="2.60.120.200">
    <property type="match status" value="1"/>
</dbReference>
<comment type="similarity">
    <text evidence="6">Belongs to the pentraxin family.</text>
</comment>
<dbReference type="InterPro" id="IPR051360">
    <property type="entry name" value="Neuronal_Pentraxin_Related"/>
</dbReference>
<dbReference type="SUPFAM" id="SSF49899">
    <property type="entry name" value="Concanavalin A-like lectins/glucanases"/>
    <property type="match status" value="1"/>
</dbReference>
<evidence type="ECO:0000256" key="2">
    <source>
        <dbReference type="ARBA" id="ARBA00022837"/>
    </source>
</evidence>
<feature type="signal peptide" evidence="6">
    <location>
        <begin position="1"/>
        <end position="16"/>
    </location>
</feature>
<keyword evidence="1 6" id="KW-0479">Metal-binding</keyword>
<organism evidence="8 9">
    <name type="scientific">Diploptera punctata</name>
    <name type="common">Pacific beetle cockroach</name>
    <dbReference type="NCBI Taxonomy" id="6984"/>
    <lineage>
        <taxon>Eukaryota</taxon>
        <taxon>Metazoa</taxon>
        <taxon>Ecdysozoa</taxon>
        <taxon>Arthropoda</taxon>
        <taxon>Hexapoda</taxon>
        <taxon>Insecta</taxon>
        <taxon>Pterygota</taxon>
        <taxon>Neoptera</taxon>
        <taxon>Polyneoptera</taxon>
        <taxon>Dictyoptera</taxon>
        <taxon>Blattodea</taxon>
        <taxon>Blaberoidea</taxon>
        <taxon>Blaberidae</taxon>
        <taxon>Diplopterinae</taxon>
        <taxon>Diploptera</taxon>
    </lineage>
</organism>
<evidence type="ECO:0000313" key="9">
    <source>
        <dbReference type="Proteomes" id="UP001233999"/>
    </source>
</evidence>
<dbReference type="GO" id="GO:0005576">
    <property type="term" value="C:extracellular region"/>
    <property type="evidence" value="ECO:0007669"/>
    <property type="project" value="UniProtKB-SubCell"/>
</dbReference>
<dbReference type="SMART" id="SM00159">
    <property type="entry name" value="PTX"/>
    <property type="match status" value="1"/>
</dbReference>
<dbReference type="PANTHER" id="PTHR19277">
    <property type="entry name" value="PENTRAXIN"/>
    <property type="match status" value="1"/>
</dbReference>
<keyword evidence="2 6" id="KW-0106">Calcium</keyword>
<evidence type="ECO:0000256" key="6">
    <source>
        <dbReference type="RuleBase" id="RU362112"/>
    </source>
</evidence>
<comment type="caution">
    <text evidence="5">Lacks conserved residue(s) required for the propagation of feature annotation.</text>
</comment>
<comment type="cofactor">
    <cofactor evidence="6">
        <name>Ca(2+)</name>
        <dbReference type="ChEBI" id="CHEBI:29108"/>
    </cofactor>
    <text evidence="6">Binds 2 calcium ions per subunit.</text>
</comment>
<keyword evidence="3" id="KW-1015">Disulfide bond</keyword>
<reference evidence="8" key="1">
    <citation type="journal article" date="2023" name="IScience">
        <title>Live-bearing cockroach genome reveals convergent evolutionary mechanisms linked to viviparity in insects and beyond.</title>
        <authorList>
            <person name="Fouks B."/>
            <person name="Harrison M.C."/>
            <person name="Mikhailova A.A."/>
            <person name="Marchal E."/>
            <person name="English S."/>
            <person name="Carruthers M."/>
            <person name="Jennings E.C."/>
            <person name="Chiamaka E.L."/>
            <person name="Frigard R.A."/>
            <person name="Pippel M."/>
            <person name="Attardo G.M."/>
            <person name="Benoit J.B."/>
            <person name="Bornberg-Bauer E."/>
            <person name="Tobe S.S."/>
        </authorList>
    </citation>
    <scope>NUCLEOTIDE SEQUENCE</scope>
    <source>
        <strain evidence="8">Stay&amp;Tobe</strain>
    </source>
</reference>
<dbReference type="AlphaFoldDB" id="A0AAD8AKY7"/>
<proteinExistence type="inferred from homology"/>
<feature type="chain" id="PRO_5041774202" description="Pentraxin family member" evidence="6">
    <location>
        <begin position="17"/>
        <end position="238"/>
    </location>
</feature>
<dbReference type="InterPro" id="IPR013320">
    <property type="entry name" value="ConA-like_dom_sf"/>
</dbReference>
<reference evidence="8" key="2">
    <citation type="submission" date="2023-05" db="EMBL/GenBank/DDBJ databases">
        <authorList>
            <person name="Fouks B."/>
        </authorList>
    </citation>
    <scope>NUCLEOTIDE SEQUENCE</scope>
    <source>
        <strain evidence="8">Stay&amp;Tobe</strain>
        <tissue evidence="8">Testes</tissue>
    </source>
</reference>
<evidence type="ECO:0000256" key="4">
    <source>
        <dbReference type="ARBA" id="ARBA00023180"/>
    </source>
</evidence>
<comment type="subunit">
    <text evidence="6">Homopentamer. Pentaxin (or pentraxin) have a discoid arrangement of 5 non-covalently bound subunits.</text>
</comment>
<evidence type="ECO:0000256" key="5">
    <source>
        <dbReference type="PROSITE-ProRule" id="PRU01172"/>
    </source>
</evidence>
<sequence>MARLVTLTAVLLVVAAEKKSGLYKVALTQIGYIQFLKYDVQLPDLQDFTFCIWVKSNNFTYPHPLFSYSRHETQRLVRSWLDPKGFVMLEVLENNVMSVPIDFVPGFWYNICQTWNNIVGQWLLHINGRLAAAGHNWKLRGAIIPRGGDVVVGQEYTDFDKGLDDGIEGEVFGFNLVSSFNKLHWLNEELVQNSFYQCAARRGSPMNNKHLLIAWASTPVRVFGGAVIKSANPTCGDF</sequence>
<accession>A0AAD8AKY7</accession>